<protein>
    <submittedName>
        <fullName evidence="2">DUF3197 domain-containing protein</fullName>
    </submittedName>
</protein>
<evidence type="ECO:0000313" key="3">
    <source>
        <dbReference type="Proteomes" id="UP000484842"/>
    </source>
</evidence>
<name>A0A7X1NWZ7_9DEIO</name>
<dbReference type="InterPro" id="IPR036828">
    <property type="entry name" value="TTHA1528-like_sf"/>
</dbReference>
<dbReference type="RefSeq" id="WP_152871711.1">
    <property type="nucleotide sequence ID" value="NZ_WBSL01000005.1"/>
</dbReference>
<reference evidence="2 3" key="1">
    <citation type="submission" date="2019-10" db="EMBL/GenBank/DDBJ databases">
        <title>Deinococcus sp. isolated from soil.</title>
        <authorList>
            <person name="Li Y."/>
            <person name="Wang J."/>
        </authorList>
    </citation>
    <scope>NUCLEOTIDE SEQUENCE [LARGE SCALE GENOMIC DNA]</scope>
    <source>
        <strain evidence="2 3">SDU3-2</strain>
    </source>
</reference>
<dbReference type="SUPFAM" id="SSF143592">
    <property type="entry name" value="TTHA1528-like"/>
    <property type="match status" value="1"/>
</dbReference>
<sequence>MQVLEPLGLPGAPLETHRELMSLLGAAAGREGAGGPATLYLIADWQGVRDASRYAALITRGDEAVVTAPAFGPGYGPAGAEMLAELVEWAQAQGWPVREAVLNPSDFVRVLAEPDAEEVARLIAASNPSDPRIYTARPRPQPEAWQDAGAPVTATPD</sequence>
<keyword evidence="3" id="KW-1185">Reference proteome</keyword>
<evidence type="ECO:0000256" key="1">
    <source>
        <dbReference type="SAM" id="MobiDB-lite"/>
    </source>
</evidence>
<dbReference type="Proteomes" id="UP000484842">
    <property type="component" value="Unassembled WGS sequence"/>
</dbReference>
<dbReference type="EMBL" id="WBSL01000005">
    <property type="protein sequence ID" value="MPY67381.1"/>
    <property type="molecule type" value="Genomic_DNA"/>
</dbReference>
<dbReference type="AlphaFoldDB" id="A0A7X1NWZ7"/>
<accession>A0A7X1NWZ7</accession>
<dbReference type="Gene3D" id="3.40.1530.10">
    <property type="entry name" value="TTHA1528-like"/>
    <property type="match status" value="1"/>
</dbReference>
<proteinExistence type="predicted"/>
<dbReference type="InterPro" id="IPR024443">
    <property type="entry name" value="DUF3197"/>
</dbReference>
<gene>
    <name evidence="2" type="ORF">F8S09_11905</name>
</gene>
<organism evidence="2 3">
    <name type="scientific">Deinococcus terrestris</name>
    <dbReference type="NCBI Taxonomy" id="2651870"/>
    <lineage>
        <taxon>Bacteria</taxon>
        <taxon>Thermotogati</taxon>
        <taxon>Deinococcota</taxon>
        <taxon>Deinococci</taxon>
        <taxon>Deinococcales</taxon>
        <taxon>Deinococcaceae</taxon>
        <taxon>Deinococcus</taxon>
    </lineage>
</organism>
<dbReference type="Pfam" id="PF11432">
    <property type="entry name" value="DUF3197"/>
    <property type="match status" value="1"/>
</dbReference>
<feature type="region of interest" description="Disordered" evidence="1">
    <location>
        <begin position="129"/>
        <end position="157"/>
    </location>
</feature>
<comment type="caution">
    <text evidence="2">The sequence shown here is derived from an EMBL/GenBank/DDBJ whole genome shotgun (WGS) entry which is preliminary data.</text>
</comment>
<evidence type="ECO:0000313" key="2">
    <source>
        <dbReference type="EMBL" id="MPY67381.1"/>
    </source>
</evidence>